<sequence>MPWEIYRTTSLTPSARPVDVYTKSGDVGVYAAYIALIPEYDVGFTINAAGADAYIASRALLDEMTTLTVQSLDQLAGSEAQSKYTGHYSGNNDSLVLAINDGPGLKIQKWTCNGDSVLEAWQQLRGGGGQVDARIYPIGQDDRWRVVFEVVDMAETSLFEDACHAWFRVDQFRYQGLPVDEIDFTIDDGRVTALSVPGLRQTLAKTSSLRY</sequence>
<dbReference type="Proteomes" id="UP001140502">
    <property type="component" value="Unassembled WGS sequence"/>
</dbReference>
<dbReference type="Pfam" id="PF26335">
    <property type="entry name" value="ARB_00930_C"/>
    <property type="match status" value="1"/>
</dbReference>
<keyword evidence="3" id="KW-1185">Reference proteome</keyword>
<comment type="caution">
    <text evidence="2">The sequence shown here is derived from an EMBL/GenBank/DDBJ whole genome shotgun (WGS) entry which is preliminary data.</text>
</comment>
<dbReference type="OrthoDB" id="10250282at2759"/>
<accession>A0A9W8WCR4</accession>
<evidence type="ECO:0000313" key="2">
    <source>
        <dbReference type="EMBL" id="KAJ4320261.1"/>
    </source>
</evidence>
<feature type="domain" description="Beta-lactamase-like ARB-00930-like C-terminal" evidence="1">
    <location>
        <begin position="77"/>
        <end position="206"/>
    </location>
</feature>
<gene>
    <name evidence="2" type="ORF">N0V84_005959</name>
</gene>
<protein>
    <recommendedName>
        <fullName evidence="1">Beta-lactamase-like ARB-00930-like C-terminal domain-containing protein</fullName>
    </recommendedName>
</protein>
<dbReference type="AlphaFoldDB" id="A0A9W8WCR4"/>
<proteinExistence type="predicted"/>
<evidence type="ECO:0000259" key="1">
    <source>
        <dbReference type="Pfam" id="PF26335"/>
    </source>
</evidence>
<dbReference type="InterPro" id="IPR058664">
    <property type="entry name" value="ARB_00930-like_C"/>
</dbReference>
<organism evidence="2 3">
    <name type="scientific">Fusarium piperis</name>
    <dbReference type="NCBI Taxonomy" id="1435070"/>
    <lineage>
        <taxon>Eukaryota</taxon>
        <taxon>Fungi</taxon>
        <taxon>Dikarya</taxon>
        <taxon>Ascomycota</taxon>
        <taxon>Pezizomycotina</taxon>
        <taxon>Sordariomycetes</taxon>
        <taxon>Hypocreomycetidae</taxon>
        <taxon>Hypocreales</taxon>
        <taxon>Nectriaceae</taxon>
        <taxon>Fusarium</taxon>
        <taxon>Fusarium solani species complex</taxon>
    </lineage>
</organism>
<name>A0A9W8WCR4_9HYPO</name>
<dbReference type="EMBL" id="JAPEUR010000111">
    <property type="protein sequence ID" value="KAJ4320261.1"/>
    <property type="molecule type" value="Genomic_DNA"/>
</dbReference>
<evidence type="ECO:0000313" key="3">
    <source>
        <dbReference type="Proteomes" id="UP001140502"/>
    </source>
</evidence>
<reference evidence="2" key="1">
    <citation type="submission" date="2022-10" db="EMBL/GenBank/DDBJ databases">
        <title>Tapping the CABI collections for fungal endophytes: first genome assemblies for Collariella, Neodidymelliopsis, Ascochyta clinopodiicola, Didymella pomorum, Didymosphaeria variabile, Neocosmospora piperis and Neocucurbitaria cava.</title>
        <authorList>
            <person name="Hill R."/>
        </authorList>
    </citation>
    <scope>NUCLEOTIDE SEQUENCE</scope>
    <source>
        <strain evidence="2">IMI 366586</strain>
    </source>
</reference>